<keyword evidence="1" id="KW-1185">Reference proteome</keyword>
<dbReference type="RefSeq" id="XP_058983398.1">
    <property type="nucleotide sequence ID" value="XM_059127415.1"/>
</dbReference>
<evidence type="ECO:0000313" key="1">
    <source>
        <dbReference type="Proteomes" id="UP001652621"/>
    </source>
</evidence>
<dbReference type="SMART" id="SM00713">
    <property type="entry name" value="GYR"/>
    <property type="match status" value="1"/>
</dbReference>
<protein>
    <submittedName>
        <fullName evidence="2">Uncharacterized protein LOC101901124</fullName>
    </submittedName>
</protein>
<dbReference type="Proteomes" id="UP001652621">
    <property type="component" value="Unplaced"/>
</dbReference>
<evidence type="ECO:0000313" key="2">
    <source>
        <dbReference type="RefSeq" id="XP_058983398.1"/>
    </source>
</evidence>
<gene>
    <name evidence="2" type="primary">LOC101901124</name>
</gene>
<organism evidence="1 2">
    <name type="scientific">Musca domestica</name>
    <name type="common">House fly</name>
    <dbReference type="NCBI Taxonomy" id="7370"/>
    <lineage>
        <taxon>Eukaryota</taxon>
        <taxon>Metazoa</taxon>
        <taxon>Ecdysozoa</taxon>
        <taxon>Arthropoda</taxon>
        <taxon>Hexapoda</taxon>
        <taxon>Insecta</taxon>
        <taxon>Pterygota</taxon>
        <taxon>Neoptera</taxon>
        <taxon>Endopterygota</taxon>
        <taxon>Diptera</taxon>
        <taxon>Brachycera</taxon>
        <taxon>Muscomorpha</taxon>
        <taxon>Muscoidea</taxon>
        <taxon>Muscidae</taxon>
        <taxon>Musca</taxon>
    </lineage>
</organism>
<name>A0ABM3VC88_MUSDO</name>
<proteinExistence type="predicted"/>
<dbReference type="GeneID" id="101901124"/>
<accession>A0ABM3VC88</accession>
<sequence>MNSKTNVIRNTGVHHKLTPDRKGKGMTLACKGCCYPLYQHESGSSPPHYMSLSFQASCISFTFVFVGHVLKYHLRLAVNEEATGGNLCVGGSGGLVLLEPSMLPWYVKFIILSLALLGCVLADVSELGGYDYHAPAATEVHGDFGGEAGYSSSVPVAAAPANTYIPPAASAPASTYIPPAAPAPAPSAPVNTYIPPAASAPANTYIPPAASAPAPSVEVAEDGYRYKTLRRRVYRQRV</sequence>
<reference evidence="2" key="1">
    <citation type="submission" date="2025-08" db="UniProtKB">
        <authorList>
            <consortium name="RefSeq"/>
        </authorList>
    </citation>
    <scope>IDENTIFICATION</scope>
    <source>
        <strain evidence="2">Aabys</strain>
        <tissue evidence="2">Whole body</tissue>
    </source>
</reference>
<dbReference type="Pfam" id="PF02756">
    <property type="entry name" value="GYR"/>
    <property type="match status" value="1"/>
</dbReference>
<dbReference type="InterPro" id="IPR004011">
    <property type="entry name" value="Gyr_motif"/>
</dbReference>